<evidence type="ECO:0000259" key="6">
    <source>
        <dbReference type="PROSITE" id="PS50977"/>
    </source>
</evidence>
<keyword evidence="8" id="KW-1185">Reference proteome</keyword>
<dbReference type="Gene3D" id="1.10.10.60">
    <property type="entry name" value="Homeodomain-like"/>
    <property type="match status" value="1"/>
</dbReference>
<evidence type="ECO:0000256" key="4">
    <source>
        <dbReference type="PROSITE-ProRule" id="PRU00335"/>
    </source>
</evidence>
<dbReference type="PROSITE" id="PS50977">
    <property type="entry name" value="HTH_TETR_2"/>
    <property type="match status" value="1"/>
</dbReference>
<evidence type="ECO:0000256" key="3">
    <source>
        <dbReference type="ARBA" id="ARBA00023163"/>
    </source>
</evidence>
<dbReference type="InterPro" id="IPR039536">
    <property type="entry name" value="TetR_C_Proteobacteria"/>
</dbReference>
<dbReference type="SUPFAM" id="SSF48498">
    <property type="entry name" value="Tetracyclin repressor-like, C-terminal domain"/>
    <property type="match status" value="1"/>
</dbReference>
<reference evidence="7 8" key="1">
    <citation type="submission" date="2019-12" db="EMBL/GenBank/DDBJ databases">
        <authorList>
            <person name="Li M."/>
        </authorList>
    </citation>
    <scope>NUCLEOTIDE SEQUENCE [LARGE SCALE GENOMIC DNA]</scope>
    <source>
        <strain evidence="7 8">GBMRC 2024</strain>
    </source>
</reference>
<evidence type="ECO:0000313" key="7">
    <source>
        <dbReference type="EMBL" id="MXN19533.1"/>
    </source>
</evidence>
<dbReference type="InterPro" id="IPR050109">
    <property type="entry name" value="HTH-type_TetR-like_transc_reg"/>
</dbReference>
<dbReference type="InterPro" id="IPR009057">
    <property type="entry name" value="Homeodomain-like_sf"/>
</dbReference>
<keyword evidence="1" id="KW-0805">Transcription regulation</keyword>
<dbReference type="PROSITE" id="PS01081">
    <property type="entry name" value="HTH_TETR_1"/>
    <property type="match status" value="1"/>
</dbReference>
<dbReference type="GO" id="GO:0003700">
    <property type="term" value="F:DNA-binding transcription factor activity"/>
    <property type="evidence" value="ECO:0007669"/>
    <property type="project" value="TreeGrafter"/>
</dbReference>
<dbReference type="Gene3D" id="1.10.357.10">
    <property type="entry name" value="Tetracycline Repressor, domain 2"/>
    <property type="match status" value="1"/>
</dbReference>
<proteinExistence type="predicted"/>
<dbReference type="AlphaFoldDB" id="A0A6L7G9V7"/>
<feature type="domain" description="HTH tetR-type" evidence="6">
    <location>
        <begin position="25"/>
        <end position="85"/>
    </location>
</feature>
<dbReference type="PANTHER" id="PTHR30055">
    <property type="entry name" value="HTH-TYPE TRANSCRIPTIONAL REGULATOR RUTR"/>
    <property type="match status" value="1"/>
</dbReference>
<dbReference type="InterPro" id="IPR001647">
    <property type="entry name" value="HTH_TetR"/>
</dbReference>
<dbReference type="FunFam" id="1.10.10.60:FF:000141">
    <property type="entry name" value="TetR family transcriptional regulator"/>
    <property type="match status" value="1"/>
</dbReference>
<dbReference type="SUPFAM" id="SSF46689">
    <property type="entry name" value="Homeodomain-like"/>
    <property type="match status" value="1"/>
</dbReference>
<dbReference type="RefSeq" id="WP_160895661.1">
    <property type="nucleotide sequence ID" value="NZ_WUMU01000019.1"/>
</dbReference>
<gene>
    <name evidence="7" type="ORF">GR170_17005</name>
</gene>
<evidence type="ECO:0000256" key="1">
    <source>
        <dbReference type="ARBA" id="ARBA00023015"/>
    </source>
</evidence>
<dbReference type="EMBL" id="WUMU01000019">
    <property type="protein sequence ID" value="MXN19533.1"/>
    <property type="molecule type" value="Genomic_DNA"/>
</dbReference>
<dbReference type="PANTHER" id="PTHR30055:SF146">
    <property type="entry name" value="HTH-TYPE TRANSCRIPTIONAL DUAL REGULATOR CECR"/>
    <property type="match status" value="1"/>
</dbReference>
<organism evidence="7 8">
    <name type="scientific">Pseudooceanicola albus</name>
    <dbReference type="NCBI Taxonomy" id="2692189"/>
    <lineage>
        <taxon>Bacteria</taxon>
        <taxon>Pseudomonadati</taxon>
        <taxon>Pseudomonadota</taxon>
        <taxon>Alphaproteobacteria</taxon>
        <taxon>Rhodobacterales</taxon>
        <taxon>Paracoccaceae</taxon>
        <taxon>Pseudooceanicola</taxon>
    </lineage>
</organism>
<comment type="caution">
    <text evidence="7">The sequence shown here is derived from an EMBL/GenBank/DDBJ whole genome shotgun (WGS) entry which is preliminary data.</text>
</comment>
<evidence type="ECO:0000256" key="2">
    <source>
        <dbReference type="ARBA" id="ARBA00023125"/>
    </source>
</evidence>
<dbReference type="PRINTS" id="PR00455">
    <property type="entry name" value="HTHTETR"/>
</dbReference>
<feature type="DNA-binding region" description="H-T-H motif" evidence="4">
    <location>
        <begin position="48"/>
        <end position="67"/>
    </location>
</feature>
<evidence type="ECO:0000256" key="5">
    <source>
        <dbReference type="SAM" id="MobiDB-lite"/>
    </source>
</evidence>
<keyword evidence="2 4" id="KW-0238">DNA-binding</keyword>
<accession>A0A6L7G9V7</accession>
<dbReference type="Pfam" id="PF00440">
    <property type="entry name" value="TetR_N"/>
    <property type="match status" value="1"/>
</dbReference>
<keyword evidence="3" id="KW-0804">Transcription</keyword>
<name>A0A6L7G9V7_9RHOB</name>
<dbReference type="Proteomes" id="UP000477911">
    <property type="component" value="Unassembled WGS sequence"/>
</dbReference>
<sequence length="220" mass="24253">MRDEIPDQPGPPPPQGRRHAAGADPGKRCQILEGAAREFFEKGYDAASMNGICKAAGVSKGTLYVYFENKEDLFVALVENRRAEFFESLTQALAGAGTVEGRLLTYARALLRKLTSEEVIQLQRIVIGVGTRVPTLGARFYEAGATYFLGRLGTFLQAEIDAGTLRIEDVHRAGTQFVELISSEIWRARLFAHRPAPPGPEEIEALAQDGVRDFLKLYRA</sequence>
<dbReference type="Pfam" id="PF14246">
    <property type="entry name" value="TetR_C_7"/>
    <property type="match status" value="1"/>
</dbReference>
<dbReference type="InterPro" id="IPR036271">
    <property type="entry name" value="Tet_transcr_reg_TetR-rel_C_sf"/>
</dbReference>
<dbReference type="InterPro" id="IPR023772">
    <property type="entry name" value="DNA-bd_HTH_TetR-type_CS"/>
</dbReference>
<evidence type="ECO:0000313" key="8">
    <source>
        <dbReference type="Proteomes" id="UP000477911"/>
    </source>
</evidence>
<dbReference type="GO" id="GO:0000976">
    <property type="term" value="F:transcription cis-regulatory region binding"/>
    <property type="evidence" value="ECO:0007669"/>
    <property type="project" value="TreeGrafter"/>
</dbReference>
<protein>
    <submittedName>
        <fullName evidence="7">TetR family transcriptional regulator</fullName>
    </submittedName>
</protein>
<feature type="region of interest" description="Disordered" evidence="5">
    <location>
        <begin position="1"/>
        <end position="24"/>
    </location>
</feature>